<gene>
    <name evidence="1" type="ORF">L210DRAFT_3503188</name>
</gene>
<dbReference type="Proteomes" id="UP001194468">
    <property type="component" value="Unassembled WGS sequence"/>
</dbReference>
<keyword evidence="2" id="KW-1185">Reference proteome</keyword>
<accession>A0AAD4GGB9</accession>
<dbReference type="EMBL" id="WHUW01000009">
    <property type="protein sequence ID" value="KAF8442163.1"/>
    <property type="molecule type" value="Genomic_DNA"/>
</dbReference>
<reference evidence="1" key="2">
    <citation type="journal article" date="2020" name="Nat. Commun.">
        <title>Large-scale genome sequencing of mycorrhizal fungi provides insights into the early evolution of symbiotic traits.</title>
        <authorList>
            <person name="Miyauchi S."/>
            <person name="Kiss E."/>
            <person name="Kuo A."/>
            <person name="Drula E."/>
            <person name="Kohler A."/>
            <person name="Sanchez-Garcia M."/>
            <person name="Morin E."/>
            <person name="Andreopoulos B."/>
            <person name="Barry K.W."/>
            <person name="Bonito G."/>
            <person name="Buee M."/>
            <person name="Carver A."/>
            <person name="Chen C."/>
            <person name="Cichocki N."/>
            <person name="Clum A."/>
            <person name="Culley D."/>
            <person name="Crous P.W."/>
            <person name="Fauchery L."/>
            <person name="Girlanda M."/>
            <person name="Hayes R.D."/>
            <person name="Keri Z."/>
            <person name="LaButti K."/>
            <person name="Lipzen A."/>
            <person name="Lombard V."/>
            <person name="Magnuson J."/>
            <person name="Maillard F."/>
            <person name="Murat C."/>
            <person name="Nolan M."/>
            <person name="Ohm R.A."/>
            <person name="Pangilinan J."/>
            <person name="Pereira M.F."/>
            <person name="Perotto S."/>
            <person name="Peter M."/>
            <person name="Pfister S."/>
            <person name="Riley R."/>
            <person name="Sitrit Y."/>
            <person name="Stielow J.B."/>
            <person name="Szollosi G."/>
            <person name="Zifcakova L."/>
            <person name="Stursova M."/>
            <person name="Spatafora J.W."/>
            <person name="Tedersoo L."/>
            <person name="Vaario L.M."/>
            <person name="Yamada A."/>
            <person name="Yan M."/>
            <person name="Wang P."/>
            <person name="Xu J."/>
            <person name="Bruns T."/>
            <person name="Baldrian P."/>
            <person name="Vilgalys R."/>
            <person name="Dunand C."/>
            <person name="Henrissat B."/>
            <person name="Grigoriev I.V."/>
            <person name="Hibbett D."/>
            <person name="Nagy L.G."/>
            <person name="Martin F.M."/>
        </authorList>
    </citation>
    <scope>NUCLEOTIDE SEQUENCE</scope>
    <source>
        <strain evidence="1">BED1</strain>
    </source>
</reference>
<protein>
    <submittedName>
        <fullName evidence="1">Uncharacterized protein</fullName>
    </submittedName>
</protein>
<dbReference type="AlphaFoldDB" id="A0AAD4GGB9"/>
<organism evidence="1 2">
    <name type="scientific">Boletus edulis BED1</name>
    <dbReference type="NCBI Taxonomy" id="1328754"/>
    <lineage>
        <taxon>Eukaryota</taxon>
        <taxon>Fungi</taxon>
        <taxon>Dikarya</taxon>
        <taxon>Basidiomycota</taxon>
        <taxon>Agaricomycotina</taxon>
        <taxon>Agaricomycetes</taxon>
        <taxon>Agaricomycetidae</taxon>
        <taxon>Boletales</taxon>
        <taxon>Boletineae</taxon>
        <taxon>Boletaceae</taxon>
        <taxon>Boletoideae</taxon>
        <taxon>Boletus</taxon>
    </lineage>
</organism>
<sequence>MPMFLISHVAGEILQSKMHSEITAEKITWCPGELTVTSYNLQAPEFSFADPRTHGSQVKFHILEFNNFHCNVAKKLNIILGRQRRLRQNGWAVTGIVDDPYAHGTKDPIFHRFIPYLHPFTGVGRLLGLSLDKPTSEL</sequence>
<evidence type="ECO:0000313" key="2">
    <source>
        <dbReference type="Proteomes" id="UP001194468"/>
    </source>
</evidence>
<reference evidence="1" key="1">
    <citation type="submission" date="2019-10" db="EMBL/GenBank/DDBJ databases">
        <authorList>
            <consortium name="DOE Joint Genome Institute"/>
            <person name="Kuo A."/>
            <person name="Miyauchi S."/>
            <person name="Kiss E."/>
            <person name="Drula E."/>
            <person name="Kohler A."/>
            <person name="Sanchez-Garcia M."/>
            <person name="Andreopoulos B."/>
            <person name="Barry K.W."/>
            <person name="Bonito G."/>
            <person name="Buee M."/>
            <person name="Carver A."/>
            <person name="Chen C."/>
            <person name="Cichocki N."/>
            <person name="Clum A."/>
            <person name="Culley D."/>
            <person name="Crous P.W."/>
            <person name="Fauchery L."/>
            <person name="Girlanda M."/>
            <person name="Hayes R."/>
            <person name="Keri Z."/>
            <person name="LaButti K."/>
            <person name="Lipzen A."/>
            <person name="Lombard V."/>
            <person name="Magnuson J."/>
            <person name="Maillard F."/>
            <person name="Morin E."/>
            <person name="Murat C."/>
            <person name="Nolan M."/>
            <person name="Ohm R."/>
            <person name="Pangilinan J."/>
            <person name="Pereira M."/>
            <person name="Perotto S."/>
            <person name="Peter M."/>
            <person name="Riley R."/>
            <person name="Sitrit Y."/>
            <person name="Stielow B."/>
            <person name="Szollosi G."/>
            <person name="Zifcakova L."/>
            <person name="Stursova M."/>
            <person name="Spatafora J.W."/>
            <person name="Tedersoo L."/>
            <person name="Vaario L.-M."/>
            <person name="Yamada A."/>
            <person name="Yan M."/>
            <person name="Wang P."/>
            <person name="Xu J."/>
            <person name="Bruns T."/>
            <person name="Baldrian P."/>
            <person name="Vilgalys R."/>
            <person name="Henrissat B."/>
            <person name="Grigoriev I.V."/>
            <person name="Hibbett D."/>
            <person name="Nagy L.G."/>
            <person name="Martin F.M."/>
        </authorList>
    </citation>
    <scope>NUCLEOTIDE SEQUENCE</scope>
    <source>
        <strain evidence="1">BED1</strain>
    </source>
</reference>
<evidence type="ECO:0000313" key="1">
    <source>
        <dbReference type="EMBL" id="KAF8442163.1"/>
    </source>
</evidence>
<name>A0AAD4GGB9_BOLED</name>
<comment type="caution">
    <text evidence="1">The sequence shown here is derived from an EMBL/GenBank/DDBJ whole genome shotgun (WGS) entry which is preliminary data.</text>
</comment>
<proteinExistence type="predicted"/>